<feature type="non-terminal residue" evidence="1">
    <location>
        <position position="1"/>
    </location>
</feature>
<reference evidence="1 2" key="1">
    <citation type="submission" date="2017-11" db="EMBL/GenBank/DDBJ databases">
        <title>De-novo sequencing of pomegranate (Punica granatum L.) genome.</title>
        <authorList>
            <person name="Akparov Z."/>
            <person name="Amiraslanov A."/>
            <person name="Hajiyeva S."/>
            <person name="Abbasov M."/>
            <person name="Kaur K."/>
            <person name="Hamwieh A."/>
            <person name="Solovyev V."/>
            <person name="Salamov A."/>
            <person name="Braich B."/>
            <person name="Kosarev P."/>
            <person name="Mahmoud A."/>
            <person name="Hajiyev E."/>
            <person name="Babayeva S."/>
            <person name="Izzatullayeva V."/>
            <person name="Mammadov A."/>
            <person name="Mammadov A."/>
            <person name="Sharifova S."/>
            <person name="Ojaghi J."/>
            <person name="Eynullazada K."/>
            <person name="Bayramov B."/>
            <person name="Abdulazimova A."/>
            <person name="Shahmuradov I."/>
        </authorList>
    </citation>
    <scope>NUCLEOTIDE SEQUENCE [LARGE SCALE GENOMIC DNA]</scope>
    <source>
        <strain evidence="2">cv. AG2017</strain>
        <tissue evidence="1">Leaf</tissue>
    </source>
</reference>
<organism evidence="1 2">
    <name type="scientific">Punica granatum</name>
    <name type="common">Pomegranate</name>
    <dbReference type="NCBI Taxonomy" id="22663"/>
    <lineage>
        <taxon>Eukaryota</taxon>
        <taxon>Viridiplantae</taxon>
        <taxon>Streptophyta</taxon>
        <taxon>Embryophyta</taxon>
        <taxon>Tracheophyta</taxon>
        <taxon>Spermatophyta</taxon>
        <taxon>Magnoliopsida</taxon>
        <taxon>eudicotyledons</taxon>
        <taxon>Gunneridae</taxon>
        <taxon>Pentapetalae</taxon>
        <taxon>rosids</taxon>
        <taxon>malvids</taxon>
        <taxon>Myrtales</taxon>
        <taxon>Lythraceae</taxon>
        <taxon>Punica</taxon>
    </lineage>
</organism>
<proteinExistence type="predicted"/>
<evidence type="ECO:0000313" key="2">
    <source>
        <dbReference type="Proteomes" id="UP000233551"/>
    </source>
</evidence>
<dbReference type="AlphaFoldDB" id="A0A2I0HH98"/>
<protein>
    <submittedName>
        <fullName evidence="1">Uncharacterized protein</fullName>
    </submittedName>
</protein>
<gene>
    <name evidence="1" type="ORF">CRG98_048557</name>
</gene>
<evidence type="ECO:0000313" key="1">
    <source>
        <dbReference type="EMBL" id="PKI31052.1"/>
    </source>
</evidence>
<accession>A0A2I0HH98</accession>
<name>A0A2I0HH98_PUNGR</name>
<sequence length="65" mass="6540">VASAGFNDFVAGGAKAKSPPMPIFYNFNGAADSLPACSKAGAGNIIVAQKDLSYHAVDAGRSDLP</sequence>
<dbReference type="Proteomes" id="UP000233551">
    <property type="component" value="Unassembled WGS sequence"/>
</dbReference>
<comment type="caution">
    <text evidence="1">The sequence shown here is derived from an EMBL/GenBank/DDBJ whole genome shotgun (WGS) entry which is preliminary data.</text>
</comment>
<keyword evidence="2" id="KW-1185">Reference proteome</keyword>
<feature type="non-terminal residue" evidence="1">
    <location>
        <position position="65"/>
    </location>
</feature>
<dbReference type="EMBL" id="PGOL01011635">
    <property type="protein sequence ID" value="PKI31052.1"/>
    <property type="molecule type" value="Genomic_DNA"/>
</dbReference>